<evidence type="ECO:0000256" key="3">
    <source>
        <dbReference type="ARBA" id="ARBA00022475"/>
    </source>
</evidence>
<evidence type="ECO:0000256" key="6">
    <source>
        <dbReference type="ARBA" id="ARBA00023136"/>
    </source>
</evidence>
<evidence type="ECO:0000256" key="7">
    <source>
        <dbReference type="SAM" id="Phobius"/>
    </source>
</evidence>
<evidence type="ECO:0000256" key="5">
    <source>
        <dbReference type="ARBA" id="ARBA00022989"/>
    </source>
</evidence>
<feature type="domain" description="Polysaccharide chain length determinant N-terminal" evidence="8">
    <location>
        <begin position="4"/>
        <end position="91"/>
    </location>
</feature>
<evidence type="ECO:0000259" key="8">
    <source>
        <dbReference type="Pfam" id="PF02706"/>
    </source>
</evidence>
<evidence type="ECO:0000256" key="2">
    <source>
        <dbReference type="ARBA" id="ARBA00006683"/>
    </source>
</evidence>
<dbReference type="InterPro" id="IPR032807">
    <property type="entry name" value="GNVR"/>
</dbReference>
<evidence type="ECO:0000256" key="1">
    <source>
        <dbReference type="ARBA" id="ARBA00004651"/>
    </source>
</evidence>
<dbReference type="InterPro" id="IPR050445">
    <property type="entry name" value="Bact_polysacc_biosynth/exp"/>
</dbReference>
<feature type="transmembrane region" description="Helical" evidence="7">
    <location>
        <begin position="20"/>
        <end position="40"/>
    </location>
</feature>
<sequence>MEENLNLQEMVRILKKRIKLIIAIIILATVVTAIICFNFIEPKYKASTKLFIGKEQSYSETYKYDDVQLYQKLLKTYSDVIMTKDLIDNALESKNIDENTKIVQKELSVTPKADTQLLEVSYLSSDKYEATDIVLAVTNEFVKYSKELIPNVNVIIVEKAVLPDKPVSPNKPLYIFIAFIIGALVGIIISITLEFYDNTFRDRVEVEEKLDIPVLGNIPCIN</sequence>
<dbReference type="Proteomes" id="UP000627781">
    <property type="component" value="Unassembled WGS sequence"/>
</dbReference>
<dbReference type="PANTHER" id="PTHR32309:SF13">
    <property type="entry name" value="FERRIC ENTEROBACTIN TRANSPORT PROTEIN FEPE"/>
    <property type="match status" value="1"/>
</dbReference>
<evidence type="ECO:0000259" key="9">
    <source>
        <dbReference type="Pfam" id="PF13807"/>
    </source>
</evidence>
<keyword evidence="3" id="KW-1003">Cell membrane</keyword>
<accession>A0ABR8PYP3</accession>
<protein>
    <submittedName>
        <fullName evidence="10">Capsular biosynthesis protein</fullName>
    </submittedName>
</protein>
<evidence type="ECO:0000313" key="11">
    <source>
        <dbReference type="Proteomes" id="UP000627781"/>
    </source>
</evidence>
<keyword evidence="6 7" id="KW-0472">Membrane</keyword>
<comment type="similarity">
    <text evidence="2">Belongs to the CpsC/CapA family.</text>
</comment>
<dbReference type="RefSeq" id="WP_191770190.1">
    <property type="nucleotide sequence ID" value="NZ_JACSRA010000043.1"/>
</dbReference>
<comment type="caution">
    <text evidence="10">The sequence shown here is derived from an EMBL/GenBank/DDBJ whole genome shotgun (WGS) entry which is preliminary data.</text>
</comment>
<dbReference type="EMBL" id="JACSRA010000043">
    <property type="protein sequence ID" value="MBD7913298.1"/>
    <property type="molecule type" value="Genomic_DNA"/>
</dbReference>
<dbReference type="PANTHER" id="PTHR32309">
    <property type="entry name" value="TYROSINE-PROTEIN KINASE"/>
    <property type="match status" value="1"/>
</dbReference>
<keyword evidence="5 7" id="KW-1133">Transmembrane helix</keyword>
<feature type="domain" description="Tyrosine-protein kinase G-rich" evidence="9">
    <location>
        <begin position="153"/>
        <end position="191"/>
    </location>
</feature>
<evidence type="ECO:0000256" key="4">
    <source>
        <dbReference type="ARBA" id="ARBA00022692"/>
    </source>
</evidence>
<evidence type="ECO:0000313" key="10">
    <source>
        <dbReference type="EMBL" id="MBD7913298.1"/>
    </source>
</evidence>
<dbReference type="Pfam" id="PF02706">
    <property type="entry name" value="Wzz"/>
    <property type="match status" value="1"/>
</dbReference>
<keyword evidence="11" id="KW-1185">Reference proteome</keyword>
<dbReference type="Pfam" id="PF13807">
    <property type="entry name" value="GNVR"/>
    <property type="match status" value="1"/>
</dbReference>
<proteinExistence type="inferred from homology"/>
<gene>
    <name evidence="10" type="ORF">H9661_18245</name>
</gene>
<keyword evidence="4 7" id="KW-0812">Transmembrane</keyword>
<feature type="transmembrane region" description="Helical" evidence="7">
    <location>
        <begin position="173"/>
        <end position="193"/>
    </location>
</feature>
<dbReference type="InterPro" id="IPR003856">
    <property type="entry name" value="LPS_length_determ_N"/>
</dbReference>
<name>A0ABR8PYP3_9CLOT</name>
<reference evidence="10 11" key="1">
    <citation type="submission" date="2020-08" db="EMBL/GenBank/DDBJ databases">
        <title>A Genomic Blueprint of the Chicken Gut Microbiome.</title>
        <authorList>
            <person name="Gilroy R."/>
            <person name="Ravi A."/>
            <person name="Getino M."/>
            <person name="Pursley I."/>
            <person name="Horton D.L."/>
            <person name="Alikhan N.-F."/>
            <person name="Baker D."/>
            <person name="Gharbi K."/>
            <person name="Hall N."/>
            <person name="Watson M."/>
            <person name="Adriaenssens E.M."/>
            <person name="Foster-Nyarko E."/>
            <person name="Jarju S."/>
            <person name="Secka A."/>
            <person name="Antonio M."/>
            <person name="Oren A."/>
            <person name="Chaudhuri R."/>
            <person name="La Ragione R.M."/>
            <person name="Hildebrand F."/>
            <person name="Pallen M.J."/>
        </authorList>
    </citation>
    <scope>NUCLEOTIDE SEQUENCE [LARGE SCALE GENOMIC DNA]</scope>
    <source>
        <strain evidence="10 11">Sa3CVN1</strain>
    </source>
</reference>
<comment type="subcellular location">
    <subcellularLocation>
        <location evidence="1">Cell membrane</location>
        <topology evidence="1">Multi-pass membrane protein</topology>
    </subcellularLocation>
</comment>
<organism evidence="10 11">
    <name type="scientific">Clostridium cibarium</name>
    <dbReference type="NCBI Taxonomy" id="2762247"/>
    <lineage>
        <taxon>Bacteria</taxon>
        <taxon>Bacillati</taxon>
        <taxon>Bacillota</taxon>
        <taxon>Clostridia</taxon>
        <taxon>Eubacteriales</taxon>
        <taxon>Clostridiaceae</taxon>
        <taxon>Clostridium</taxon>
    </lineage>
</organism>